<reference evidence="3" key="1">
    <citation type="submission" date="2021-05" db="EMBL/GenBank/DDBJ databases">
        <authorList>
            <person name="Stam R."/>
        </authorList>
    </citation>
    <scope>NUCLEOTIDE SEQUENCE</scope>
    <source>
        <strain evidence="3">CS162</strain>
    </source>
</reference>
<dbReference type="GO" id="GO:0006508">
    <property type="term" value="P:proteolysis"/>
    <property type="evidence" value="ECO:0007669"/>
    <property type="project" value="InterPro"/>
</dbReference>
<dbReference type="RefSeq" id="XP_043172543.1">
    <property type="nucleotide sequence ID" value="XM_043316608.1"/>
</dbReference>
<keyword evidence="1" id="KW-0732">Signal</keyword>
<dbReference type="AlphaFoldDB" id="A0A8J2I5V3"/>
<feature type="domain" description="Peptidase S1" evidence="2">
    <location>
        <begin position="2"/>
        <end position="179"/>
    </location>
</feature>
<protein>
    <recommendedName>
        <fullName evidence="2">Peptidase S1 domain-containing protein</fullName>
    </recommendedName>
</protein>
<dbReference type="SUPFAM" id="SSF50494">
    <property type="entry name" value="Trypsin-like serine proteases"/>
    <property type="match status" value="1"/>
</dbReference>
<dbReference type="GO" id="GO:0004252">
    <property type="term" value="F:serine-type endopeptidase activity"/>
    <property type="evidence" value="ECO:0007669"/>
    <property type="project" value="InterPro"/>
</dbReference>
<proteinExistence type="predicted"/>
<gene>
    <name evidence="3" type="ORF">ALTATR162_LOCUS8975</name>
</gene>
<dbReference type="OrthoDB" id="3693942at2759"/>
<name>A0A8J2I5V3_9PLEO</name>
<dbReference type="InterPro" id="IPR009003">
    <property type="entry name" value="Peptidase_S1_PA"/>
</dbReference>
<keyword evidence="4" id="KW-1185">Reference proteome</keyword>
<evidence type="ECO:0000259" key="2">
    <source>
        <dbReference type="Pfam" id="PF00089"/>
    </source>
</evidence>
<dbReference type="PANTHER" id="PTHR15462:SF8">
    <property type="entry name" value="SERINE PROTEASE"/>
    <property type="match status" value="1"/>
</dbReference>
<dbReference type="InterPro" id="IPR050966">
    <property type="entry name" value="Glutamyl_endopeptidase"/>
</dbReference>
<organism evidence="3 4">
    <name type="scientific">Alternaria atra</name>
    <dbReference type="NCBI Taxonomy" id="119953"/>
    <lineage>
        <taxon>Eukaryota</taxon>
        <taxon>Fungi</taxon>
        <taxon>Dikarya</taxon>
        <taxon>Ascomycota</taxon>
        <taxon>Pezizomycotina</taxon>
        <taxon>Dothideomycetes</taxon>
        <taxon>Pleosporomycetidae</taxon>
        <taxon>Pleosporales</taxon>
        <taxon>Pleosporineae</taxon>
        <taxon>Pleosporaceae</taxon>
        <taxon>Alternaria</taxon>
        <taxon>Alternaria sect. Ulocladioides</taxon>
    </lineage>
</organism>
<dbReference type="Gene3D" id="2.40.10.10">
    <property type="entry name" value="Trypsin-like serine proteases"/>
    <property type="match status" value="1"/>
</dbReference>
<dbReference type="InterPro" id="IPR043504">
    <property type="entry name" value="Peptidase_S1_PA_chymotrypsin"/>
</dbReference>
<dbReference type="EMBL" id="CAJRGZ010000023">
    <property type="protein sequence ID" value="CAG5178985.1"/>
    <property type="molecule type" value="Genomic_DNA"/>
</dbReference>
<comment type="caution">
    <text evidence="3">The sequence shown here is derived from an EMBL/GenBank/DDBJ whole genome shotgun (WGS) entry which is preliminary data.</text>
</comment>
<dbReference type="GeneID" id="67021144"/>
<dbReference type="Pfam" id="PF00089">
    <property type="entry name" value="Trypsin"/>
    <property type="match status" value="1"/>
</dbReference>
<evidence type="ECO:0000313" key="4">
    <source>
        <dbReference type="Proteomes" id="UP000676310"/>
    </source>
</evidence>
<evidence type="ECO:0000313" key="3">
    <source>
        <dbReference type="EMBL" id="CAG5178985.1"/>
    </source>
</evidence>
<dbReference type="PANTHER" id="PTHR15462">
    <property type="entry name" value="SERINE PROTEASE"/>
    <property type="match status" value="1"/>
</dbReference>
<dbReference type="InterPro" id="IPR001254">
    <property type="entry name" value="Trypsin_dom"/>
</dbReference>
<sequence>MLLTAGHVVRHDGKKDHIDRAYRIEARIGYHLQEWSEGQNVEVCEGIGVVILHAWETSGWEWLHDLALIKLKSPFVDLVPAFYSAPPPGKFEVSVFGFPSEKQEKVGDSCPAGKCSCMHRVQGSATINESTEILEYKISTATGSSGGPLVPTNDPDRIVATHSNGIEDTQTNYGVPVNIEFINAGMKILRENSLAREPRTFPMPSTADIGGTSEKVRRLKRSTMAMAVDTKREKDCIVLQMGKKPGKLLLLIYGIYRVLLIG</sequence>
<dbReference type="Proteomes" id="UP000676310">
    <property type="component" value="Unassembled WGS sequence"/>
</dbReference>
<evidence type="ECO:0000256" key="1">
    <source>
        <dbReference type="ARBA" id="ARBA00022729"/>
    </source>
</evidence>
<accession>A0A8J2I5V3</accession>